<dbReference type="EMBL" id="JBHSJD010000017">
    <property type="protein sequence ID" value="MFC5025070.1"/>
    <property type="molecule type" value="Genomic_DNA"/>
</dbReference>
<keyword evidence="2" id="KW-0732">Signal</keyword>
<keyword evidence="4" id="KW-1185">Reference proteome</keyword>
<sequence>MAVRSMLRTSSLVLITGLLLGVVAWPPHAAADGAGAAALTLSVTVNGKPGRGAERRGIRTGHAVVKHYRLTNRSGADLHRVTVTDPAAPGKALRCPGGQGFWMRGLTSVVCTSKVPAAPGRHTTTVRARAEVPSLGMRPAASARAGYVGVTGALALSVAVVEAVAPRAVLHYVIANPGNRPVYGLRLTDPGLPQARFVCGGRPGTPPFLPAGGTVVCVAQLTGLPPGTYRSTPEVQGTDLLTTLGPRCALVPPPPLMARATAPFTLTAPPPPAPPRAVVPGPVVPGAPGAPGAAAGGAAAPGAPGAAGAPGAPGAAGAPG</sequence>
<evidence type="ECO:0000256" key="2">
    <source>
        <dbReference type="SAM" id="SignalP"/>
    </source>
</evidence>
<comment type="caution">
    <text evidence="3">The sequence shown here is derived from an EMBL/GenBank/DDBJ whole genome shotgun (WGS) entry which is preliminary data.</text>
</comment>
<protein>
    <recommendedName>
        <fullName evidence="5">DUF11 domain-containing protein</fullName>
    </recommendedName>
</protein>
<reference evidence="4" key="1">
    <citation type="journal article" date="2019" name="Int. J. Syst. Evol. Microbiol.">
        <title>The Global Catalogue of Microorganisms (GCM) 10K type strain sequencing project: providing services to taxonomists for standard genome sequencing and annotation.</title>
        <authorList>
            <consortium name="The Broad Institute Genomics Platform"/>
            <consortium name="The Broad Institute Genome Sequencing Center for Infectious Disease"/>
            <person name="Wu L."/>
            <person name="Ma J."/>
        </authorList>
    </citation>
    <scope>NUCLEOTIDE SEQUENCE [LARGE SCALE GENOMIC DNA]</scope>
    <source>
        <strain evidence="4">CGMCC 4.1648</strain>
    </source>
</reference>
<feature type="signal peptide" evidence="2">
    <location>
        <begin position="1"/>
        <end position="29"/>
    </location>
</feature>
<organism evidence="3 4">
    <name type="scientific">Streptomyces coeruleoprunus</name>
    <dbReference type="NCBI Taxonomy" id="285563"/>
    <lineage>
        <taxon>Bacteria</taxon>
        <taxon>Bacillati</taxon>
        <taxon>Actinomycetota</taxon>
        <taxon>Actinomycetes</taxon>
        <taxon>Kitasatosporales</taxon>
        <taxon>Streptomycetaceae</taxon>
        <taxon>Streptomyces</taxon>
    </lineage>
</organism>
<evidence type="ECO:0000256" key="1">
    <source>
        <dbReference type="SAM" id="MobiDB-lite"/>
    </source>
</evidence>
<accession>A0ABV9XL78</accession>
<name>A0ABV9XL78_9ACTN</name>
<dbReference type="Proteomes" id="UP001595829">
    <property type="component" value="Unassembled WGS sequence"/>
</dbReference>
<evidence type="ECO:0000313" key="3">
    <source>
        <dbReference type="EMBL" id="MFC5025070.1"/>
    </source>
</evidence>
<feature type="chain" id="PRO_5046910653" description="DUF11 domain-containing protein" evidence="2">
    <location>
        <begin position="30"/>
        <end position="320"/>
    </location>
</feature>
<gene>
    <name evidence="3" type="ORF">ACFPM3_23365</name>
</gene>
<feature type="non-terminal residue" evidence="3">
    <location>
        <position position="320"/>
    </location>
</feature>
<evidence type="ECO:0008006" key="5">
    <source>
        <dbReference type="Google" id="ProtNLM"/>
    </source>
</evidence>
<proteinExistence type="predicted"/>
<feature type="compositionally biased region" description="Low complexity" evidence="1">
    <location>
        <begin position="286"/>
        <end position="320"/>
    </location>
</feature>
<feature type="region of interest" description="Disordered" evidence="1">
    <location>
        <begin position="277"/>
        <end position="320"/>
    </location>
</feature>
<evidence type="ECO:0000313" key="4">
    <source>
        <dbReference type="Proteomes" id="UP001595829"/>
    </source>
</evidence>